<evidence type="ECO:0000259" key="16">
    <source>
        <dbReference type="PROSITE" id="PS50885"/>
    </source>
</evidence>
<dbReference type="SMART" id="SM00388">
    <property type="entry name" value="HisKA"/>
    <property type="match status" value="1"/>
</dbReference>
<dbReference type="GO" id="GO:0000155">
    <property type="term" value="F:phosphorelay sensor kinase activity"/>
    <property type="evidence" value="ECO:0007669"/>
    <property type="project" value="InterPro"/>
</dbReference>
<dbReference type="CDD" id="cd00082">
    <property type="entry name" value="HisKA"/>
    <property type="match status" value="1"/>
</dbReference>
<dbReference type="InterPro" id="IPR050398">
    <property type="entry name" value="HssS/ArlS-like"/>
</dbReference>
<keyword evidence="8" id="KW-0547">Nucleotide-binding</keyword>
<dbReference type="Pfam" id="PF00672">
    <property type="entry name" value="HAMP"/>
    <property type="match status" value="1"/>
</dbReference>
<feature type="transmembrane region" description="Helical" evidence="14">
    <location>
        <begin position="142"/>
        <end position="161"/>
    </location>
</feature>
<evidence type="ECO:0000256" key="11">
    <source>
        <dbReference type="ARBA" id="ARBA00022989"/>
    </source>
</evidence>
<feature type="domain" description="Histidine kinase" evidence="15">
    <location>
        <begin position="258"/>
        <end position="475"/>
    </location>
</feature>
<comment type="catalytic activity">
    <reaction evidence="1">
        <text>ATP + protein L-histidine = ADP + protein N-phospho-L-histidine.</text>
        <dbReference type="EC" id="2.7.13.3"/>
    </reaction>
</comment>
<dbReference type="SUPFAM" id="SSF47384">
    <property type="entry name" value="Homodimeric domain of signal transducing histidine kinase"/>
    <property type="match status" value="1"/>
</dbReference>
<dbReference type="PRINTS" id="PR00344">
    <property type="entry name" value="BCTRLSENSOR"/>
</dbReference>
<evidence type="ECO:0000256" key="3">
    <source>
        <dbReference type="ARBA" id="ARBA00012438"/>
    </source>
</evidence>
<accession>A0A2G3E2G0</accession>
<keyword evidence="12" id="KW-0902">Two-component regulatory system</keyword>
<evidence type="ECO:0000256" key="7">
    <source>
        <dbReference type="ARBA" id="ARBA00022692"/>
    </source>
</evidence>
<dbReference type="EC" id="2.7.13.3" evidence="3"/>
<keyword evidence="9 17" id="KW-0418">Kinase</keyword>
<dbReference type="Proteomes" id="UP000224563">
    <property type="component" value="Unassembled WGS sequence"/>
</dbReference>
<feature type="transmembrane region" description="Helical" evidence="14">
    <location>
        <begin position="6"/>
        <end position="28"/>
    </location>
</feature>
<dbReference type="PANTHER" id="PTHR45528">
    <property type="entry name" value="SENSOR HISTIDINE KINASE CPXA"/>
    <property type="match status" value="1"/>
</dbReference>
<sequence>MKKTLYLKLLGSYLIFALIAFVIVGFFTQFQITKNEQKAEAMALYREANQIAENYARQVFKPKMEYAEYIQNEMETLAKYNDSQILLIKPNGDIILNSADRKCLEKALDSEYEHLDGFNITDFGNRLFRIGRFYDLQDKDQLIVYATVTTNYQLMGYVIIMRDANSVALSANTYMGAVFLSMLLVIAASFIILIFFTFLVYRPLRKITLAADEFAQGDFSNKIDVKSHDEMGILAHTLNYMAEELRSQEEEQRKFISNVSHDFRSPLTSIKGYCEAMLDGTIPPEMQDRYLNIILTETDRLNKLTQSLLELNRFGKHERSLDIAEFDINRMIKNVLMTFEGICFKRHITFDLVLTGTEMFVVADMSKIQQVLYNLVDNAIKFSHNDSAIKIETSVKKDKLFVSVKDHGIGIPTDSLKKIWERFYKTDASRGRDKRGVGLGLSIVKEILAVHKQNIDVISTEGVGTEFIFTLDIAQRSL</sequence>
<dbReference type="FunFam" id="3.30.565.10:FF:000006">
    <property type="entry name" value="Sensor histidine kinase WalK"/>
    <property type="match status" value="1"/>
</dbReference>
<dbReference type="SUPFAM" id="SSF158472">
    <property type="entry name" value="HAMP domain-like"/>
    <property type="match status" value="1"/>
</dbReference>
<keyword evidence="4" id="KW-1003">Cell membrane</keyword>
<keyword evidence="10" id="KW-0067">ATP-binding</keyword>
<evidence type="ECO:0000256" key="13">
    <source>
        <dbReference type="ARBA" id="ARBA00023136"/>
    </source>
</evidence>
<dbReference type="InterPro" id="IPR003594">
    <property type="entry name" value="HATPase_dom"/>
</dbReference>
<dbReference type="CDD" id="cd06225">
    <property type="entry name" value="HAMP"/>
    <property type="match status" value="1"/>
</dbReference>
<dbReference type="PROSITE" id="PS50885">
    <property type="entry name" value="HAMP"/>
    <property type="match status" value="1"/>
</dbReference>
<feature type="domain" description="HAMP" evidence="16">
    <location>
        <begin position="202"/>
        <end position="250"/>
    </location>
</feature>
<evidence type="ECO:0000259" key="15">
    <source>
        <dbReference type="PROSITE" id="PS50109"/>
    </source>
</evidence>
<dbReference type="GO" id="GO:0005886">
    <property type="term" value="C:plasma membrane"/>
    <property type="evidence" value="ECO:0007669"/>
    <property type="project" value="UniProtKB-SubCell"/>
</dbReference>
<dbReference type="GO" id="GO:0005524">
    <property type="term" value="F:ATP binding"/>
    <property type="evidence" value="ECO:0007669"/>
    <property type="project" value="UniProtKB-KW"/>
</dbReference>
<evidence type="ECO:0000256" key="6">
    <source>
        <dbReference type="ARBA" id="ARBA00022679"/>
    </source>
</evidence>
<dbReference type="RefSeq" id="WP_031544722.1">
    <property type="nucleotide sequence ID" value="NZ_JANSWH010000052.1"/>
</dbReference>
<dbReference type="SMART" id="SM00387">
    <property type="entry name" value="HATPase_c"/>
    <property type="match status" value="1"/>
</dbReference>
<organism evidence="17 18">
    <name type="scientific">Agathobacter ruminis</name>
    <dbReference type="NCBI Taxonomy" id="1712665"/>
    <lineage>
        <taxon>Bacteria</taxon>
        <taxon>Bacillati</taxon>
        <taxon>Bacillota</taxon>
        <taxon>Clostridia</taxon>
        <taxon>Lachnospirales</taxon>
        <taxon>Lachnospiraceae</taxon>
        <taxon>Agathobacter</taxon>
    </lineage>
</organism>
<evidence type="ECO:0000256" key="4">
    <source>
        <dbReference type="ARBA" id="ARBA00022475"/>
    </source>
</evidence>
<evidence type="ECO:0000313" key="18">
    <source>
        <dbReference type="Proteomes" id="UP000224563"/>
    </source>
</evidence>
<dbReference type="SMART" id="SM00304">
    <property type="entry name" value="HAMP"/>
    <property type="match status" value="1"/>
</dbReference>
<comment type="subcellular location">
    <subcellularLocation>
        <location evidence="2">Cell membrane</location>
        <topology evidence="2">Multi-pass membrane protein</topology>
    </subcellularLocation>
</comment>
<evidence type="ECO:0000256" key="1">
    <source>
        <dbReference type="ARBA" id="ARBA00000085"/>
    </source>
</evidence>
<name>A0A2G3E2G0_9FIRM</name>
<proteinExistence type="predicted"/>
<dbReference type="PANTHER" id="PTHR45528:SF1">
    <property type="entry name" value="SENSOR HISTIDINE KINASE CPXA"/>
    <property type="match status" value="1"/>
</dbReference>
<dbReference type="EMBL" id="PDYG01000064">
    <property type="protein sequence ID" value="PHU37340.1"/>
    <property type="molecule type" value="Genomic_DNA"/>
</dbReference>
<keyword evidence="18" id="KW-1185">Reference proteome</keyword>
<evidence type="ECO:0000256" key="5">
    <source>
        <dbReference type="ARBA" id="ARBA00022553"/>
    </source>
</evidence>
<evidence type="ECO:0000256" key="8">
    <source>
        <dbReference type="ARBA" id="ARBA00022741"/>
    </source>
</evidence>
<evidence type="ECO:0000256" key="2">
    <source>
        <dbReference type="ARBA" id="ARBA00004651"/>
    </source>
</evidence>
<protein>
    <recommendedName>
        <fullName evidence="3">histidine kinase</fullName>
        <ecNumber evidence="3">2.7.13.3</ecNumber>
    </recommendedName>
</protein>
<dbReference type="Gene3D" id="3.30.565.10">
    <property type="entry name" value="Histidine kinase-like ATPase, C-terminal domain"/>
    <property type="match status" value="1"/>
</dbReference>
<gene>
    <name evidence="17" type="ORF">CSX02_08390</name>
</gene>
<dbReference type="InterPro" id="IPR003661">
    <property type="entry name" value="HisK_dim/P_dom"/>
</dbReference>
<dbReference type="Pfam" id="PF00512">
    <property type="entry name" value="HisKA"/>
    <property type="match status" value="1"/>
</dbReference>
<dbReference type="Pfam" id="PF02518">
    <property type="entry name" value="HATPase_c"/>
    <property type="match status" value="1"/>
</dbReference>
<reference evidence="17 18" key="1">
    <citation type="submission" date="2017-10" db="EMBL/GenBank/DDBJ databases">
        <title>Resolving the taxonomy of Roseburia spp., Eubacterium rectale and Agathobacter spp. through phylogenomic analysis.</title>
        <authorList>
            <person name="Sheridan P.O."/>
            <person name="Walker A.W."/>
            <person name="Duncan S.H."/>
            <person name="Scott K.P."/>
            <person name="Toole P.W.O."/>
            <person name="Luis P."/>
            <person name="Flint H.J."/>
        </authorList>
    </citation>
    <scope>NUCLEOTIDE SEQUENCE [LARGE SCALE GENOMIC DNA]</scope>
    <source>
        <strain evidence="17 18">JK623</strain>
    </source>
</reference>
<keyword evidence="13 14" id="KW-0472">Membrane</keyword>
<dbReference type="Gene3D" id="6.10.340.10">
    <property type="match status" value="1"/>
</dbReference>
<dbReference type="AlphaFoldDB" id="A0A2G3E2G0"/>
<dbReference type="InterPro" id="IPR005467">
    <property type="entry name" value="His_kinase_dom"/>
</dbReference>
<evidence type="ECO:0000256" key="10">
    <source>
        <dbReference type="ARBA" id="ARBA00022840"/>
    </source>
</evidence>
<keyword evidence="5" id="KW-0597">Phosphoprotein</keyword>
<dbReference type="CDD" id="cd00075">
    <property type="entry name" value="HATPase"/>
    <property type="match status" value="1"/>
</dbReference>
<dbReference type="SUPFAM" id="SSF55874">
    <property type="entry name" value="ATPase domain of HSP90 chaperone/DNA topoisomerase II/histidine kinase"/>
    <property type="match status" value="1"/>
</dbReference>
<evidence type="ECO:0000313" key="17">
    <source>
        <dbReference type="EMBL" id="PHU37340.1"/>
    </source>
</evidence>
<comment type="caution">
    <text evidence="17">The sequence shown here is derived from an EMBL/GenBank/DDBJ whole genome shotgun (WGS) entry which is preliminary data.</text>
</comment>
<keyword evidence="11 14" id="KW-1133">Transmembrane helix</keyword>
<dbReference type="InterPro" id="IPR036097">
    <property type="entry name" value="HisK_dim/P_sf"/>
</dbReference>
<reference evidence="17 18" key="2">
    <citation type="submission" date="2017-10" db="EMBL/GenBank/DDBJ databases">
        <authorList>
            <person name="Banno H."/>
            <person name="Chua N.-H."/>
        </authorList>
    </citation>
    <scope>NUCLEOTIDE SEQUENCE [LARGE SCALE GENOMIC DNA]</scope>
    <source>
        <strain evidence="17 18">JK623</strain>
    </source>
</reference>
<dbReference type="InterPro" id="IPR003660">
    <property type="entry name" value="HAMP_dom"/>
</dbReference>
<dbReference type="InterPro" id="IPR036890">
    <property type="entry name" value="HATPase_C_sf"/>
</dbReference>
<dbReference type="FunFam" id="1.10.287.130:FF:000001">
    <property type="entry name" value="Two-component sensor histidine kinase"/>
    <property type="match status" value="1"/>
</dbReference>
<dbReference type="Gene3D" id="1.10.287.130">
    <property type="match status" value="1"/>
</dbReference>
<evidence type="ECO:0000256" key="12">
    <source>
        <dbReference type="ARBA" id="ARBA00023012"/>
    </source>
</evidence>
<dbReference type="PROSITE" id="PS50109">
    <property type="entry name" value="HIS_KIN"/>
    <property type="match status" value="1"/>
</dbReference>
<dbReference type="InterPro" id="IPR004358">
    <property type="entry name" value="Sig_transdc_His_kin-like_C"/>
</dbReference>
<feature type="transmembrane region" description="Helical" evidence="14">
    <location>
        <begin position="173"/>
        <end position="201"/>
    </location>
</feature>
<evidence type="ECO:0000256" key="9">
    <source>
        <dbReference type="ARBA" id="ARBA00022777"/>
    </source>
</evidence>
<keyword evidence="6" id="KW-0808">Transferase</keyword>
<evidence type="ECO:0000256" key="14">
    <source>
        <dbReference type="SAM" id="Phobius"/>
    </source>
</evidence>
<keyword evidence="7 14" id="KW-0812">Transmembrane</keyword>